<dbReference type="OrthoDB" id="424794at2759"/>
<dbReference type="EMBL" id="JAGTXO010000008">
    <property type="protein sequence ID" value="KAG8466364.1"/>
    <property type="molecule type" value="Genomic_DNA"/>
</dbReference>
<protein>
    <recommendedName>
        <fullName evidence="2">Pseudouridine synthase</fullName>
        <ecNumber evidence="2">5.4.99.-</ecNumber>
    </recommendedName>
</protein>
<proteinExistence type="inferred from homology"/>
<dbReference type="AlphaFoldDB" id="A0A8J5XMT1"/>
<comment type="similarity">
    <text evidence="2">Belongs to the pseudouridine synthase RluA family.</text>
</comment>
<evidence type="ECO:0000313" key="5">
    <source>
        <dbReference type="EMBL" id="KAG8466364.1"/>
    </source>
</evidence>
<dbReference type="InterPro" id="IPR006145">
    <property type="entry name" value="PsdUridine_synth_RsuA/RluA"/>
</dbReference>
<dbReference type="OMA" id="THKHEPP"/>
<dbReference type="SUPFAM" id="SSF55120">
    <property type="entry name" value="Pseudouridine synthase"/>
    <property type="match status" value="1"/>
</dbReference>
<dbReference type="PANTHER" id="PTHR21600:SF40">
    <property type="entry name" value="PSEUDOURIDYLATE SYNTHASE RPUSD2"/>
    <property type="match status" value="1"/>
</dbReference>
<evidence type="ECO:0000256" key="2">
    <source>
        <dbReference type="RuleBase" id="RU362028"/>
    </source>
</evidence>
<dbReference type="EC" id="5.4.99.-" evidence="2"/>
<reference evidence="5" key="1">
    <citation type="submission" date="2021-05" db="EMBL/GenBank/DDBJ databases">
        <title>The genome of the haptophyte Pavlova lutheri (Diacronema luteri, Pavlovales) - a model for lipid biosynthesis in eukaryotic algae.</title>
        <authorList>
            <person name="Hulatt C.J."/>
            <person name="Posewitz M.C."/>
        </authorList>
    </citation>
    <scope>NUCLEOTIDE SEQUENCE</scope>
    <source>
        <strain evidence="5">NIVA-4/92</strain>
    </source>
</reference>
<feature type="region of interest" description="Disordered" evidence="3">
    <location>
        <begin position="291"/>
        <end position="311"/>
    </location>
</feature>
<keyword evidence="2" id="KW-0413">Isomerase</keyword>
<organism evidence="5 6">
    <name type="scientific">Diacronema lutheri</name>
    <name type="common">Unicellular marine alga</name>
    <name type="synonym">Monochrysis lutheri</name>
    <dbReference type="NCBI Taxonomy" id="2081491"/>
    <lineage>
        <taxon>Eukaryota</taxon>
        <taxon>Haptista</taxon>
        <taxon>Haptophyta</taxon>
        <taxon>Pavlovophyceae</taxon>
        <taxon>Pavlovales</taxon>
        <taxon>Pavlovaceae</taxon>
        <taxon>Diacronema</taxon>
    </lineage>
</organism>
<dbReference type="GO" id="GO:0003723">
    <property type="term" value="F:RNA binding"/>
    <property type="evidence" value="ECO:0007669"/>
    <property type="project" value="InterPro"/>
</dbReference>
<feature type="compositionally biased region" description="Basic and acidic residues" evidence="3">
    <location>
        <begin position="291"/>
        <end position="301"/>
    </location>
</feature>
<dbReference type="GO" id="GO:0000455">
    <property type="term" value="P:enzyme-directed rRNA pseudouridine synthesis"/>
    <property type="evidence" value="ECO:0007669"/>
    <property type="project" value="TreeGrafter"/>
</dbReference>
<dbReference type="Pfam" id="PF00849">
    <property type="entry name" value="PseudoU_synth_2"/>
    <property type="match status" value="1"/>
</dbReference>
<evidence type="ECO:0000259" key="4">
    <source>
        <dbReference type="Pfam" id="PF00849"/>
    </source>
</evidence>
<feature type="active site" evidence="1">
    <location>
        <position position="154"/>
    </location>
</feature>
<evidence type="ECO:0000256" key="1">
    <source>
        <dbReference type="PIRSR" id="PIRSR606225-1"/>
    </source>
</evidence>
<evidence type="ECO:0000256" key="3">
    <source>
        <dbReference type="SAM" id="MobiDB-lite"/>
    </source>
</evidence>
<comment type="function">
    <text evidence="2">Responsible for synthesis of pseudouridine from uracil.</text>
</comment>
<comment type="catalytic activity">
    <reaction evidence="2">
        <text>a uridine in RNA = a pseudouridine in RNA</text>
        <dbReference type="Rhea" id="RHEA:48348"/>
        <dbReference type="Rhea" id="RHEA-COMP:12068"/>
        <dbReference type="Rhea" id="RHEA-COMP:12069"/>
        <dbReference type="ChEBI" id="CHEBI:65314"/>
        <dbReference type="ChEBI" id="CHEBI:65315"/>
    </reaction>
</comment>
<evidence type="ECO:0000313" key="6">
    <source>
        <dbReference type="Proteomes" id="UP000751190"/>
    </source>
</evidence>
<comment type="caution">
    <text evidence="5">The sequence shown here is derived from an EMBL/GenBank/DDBJ whole genome shotgun (WGS) entry which is preliminary data.</text>
</comment>
<name>A0A8J5XMT1_DIALT</name>
<dbReference type="InterPro" id="IPR020103">
    <property type="entry name" value="PsdUridine_synth_cat_dom_sf"/>
</dbReference>
<sequence length="371" mass="40109">MVSAVRTADGVRRVHPYTKIFKAHAKRRWLGRRVAEVMASEFAANAKPGYLQRAMADGRILLNSKPCAPSAVFRDGDVIEHRMTRNEPAVRAPLASEWILLLTNELLIIDKPATVPVHAAGRFHHNTVVAILADECDALRPAGVAGLFVMHRLDRETSGLLMLGRSASTASRIGALFRDGHIRKRYVALVDGDFPPGVHVVDAPLQREVRAGAGTNAVHPDGKPAVTEFVRLSSDAAARTSLVLCSPRTGRTHQIRLHLQWMGHPIANDALYGGSRAPMGSHNLLFVRDDAPSAERDRQDADEGDGEAGDEATAAADLESAMIFLHAVDYRHDGGVEGAWHYCAPLPPWAVHLTDGDIGGGYTSPSARAKP</sequence>
<dbReference type="InterPro" id="IPR050188">
    <property type="entry name" value="RluA_PseudoU_synthase"/>
</dbReference>
<keyword evidence="6" id="KW-1185">Reference proteome</keyword>
<dbReference type="NCBIfam" id="TIGR00005">
    <property type="entry name" value="rluA_subfam"/>
    <property type="match status" value="1"/>
</dbReference>
<dbReference type="Gene3D" id="3.30.2350.10">
    <property type="entry name" value="Pseudouridine synthase"/>
    <property type="match status" value="1"/>
</dbReference>
<dbReference type="GO" id="GO:0009982">
    <property type="term" value="F:pseudouridine synthase activity"/>
    <property type="evidence" value="ECO:0007669"/>
    <property type="project" value="InterPro"/>
</dbReference>
<dbReference type="Proteomes" id="UP000751190">
    <property type="component" value="Unassembled WGS sequence"/>
</dbReference>
<gene>
    <name evidence="5" type="ORF">KFE25_002120</name>
</gene>
<dbReference type="InterPro" id="IPR006225">
    <property type="entry name" value="PsdUridine_synth_RluC/D"/>
</dbReference>
<accession>A0A8J5XMT1</accession>
<dbReference type="PANTHER" id="PTHR21600">
    <property type="entry name" value="MITOCHONDRIAL RNA PSEUDOURIDINE SYNTHASE"/>
    <property type="match status" value="1"/>
</dbReference>
<feature type="domain" description="Pseudouridine synthase RsuA/RluA-like" evidence="4">
    <location>
        <begin position="106"/>
        <end position="260"/>
    </location>
</feature>
<dbReference type="CDD" id="cd02557">
    <property type="entry name" value="PseudoU_synth_ScRIB2"/>
    <property type="match status" value="1"/>
</dbReference>